<dbReference type="InterPro" id="IPR050482">
    <property type="entry name" value="Sensor_HK_TwoCompSys"/>
</dbReference>
<dbReference type="Pfam" id="PF07730">
    <property type="entry name" value="HisKA_3"/>
    <property type="match status" value="1"/>
</dbReference>
<dbReference type="Gene3D" id="1.20.5.1930">
    <property type="match status" value="1"/>
</dbReference>
<evidence type="ECO:0000256" key="9">
    <source>
        <dbReference type="SAM" id="Coils"/>
    </source>
</evidence>
<keyword evidence="8 10" id="KW-0472">Membrane</keyword>
<evidence type="ECO:0000256" key="8">
    <source>
        <dbReference type="ARBA" id="ARBA00023136"/>
    </source>
</evidence>
<protein>
    <submittedName>
        <fullName evidence="13">Sensor histidine kinase</fullName>
    </submittedName>
</protein>
<dbReference type="PANTHER" id="PTHR24421">
    <property type="entry name" value="NITRATE/NITRITE SENSOR PROTEIN NARX-RELATED"/>
    <property type="match status" value="1"/>
</dbReference>
<evidence type="ECO:0000256" key="1">
    <source>
        <dbReference type="ARBA" id="ARBA00004651"/>
    </source>
</evidence>
<dbReference type="Proteomes" id="UP001595443">
    <property type="component" value="Unassembled WGS sequence"/>
</dbReference>
<proteinExistence type="predicted"/>
<dbReference type="InterPro" id="IPR011712">
    <property type="entry name" value="Sig_transdc_His_kin_sub3_dim/P"/>
</dbReference>
<evidence type="ECO:0000259" key="12">
    <source>
        <dbReference type="Pfam" id="PF07730"/>
    </source>
</evidence>
<feature type="coiled-coil region" evidence="9">
    <location>
        <begin position="62"/>
        <end position="92"/>
    </location>
</feature>
<dbReference type="EMBL" id="JBHRSK010000004">
    <property type="protein sequence ID" value="MFC2968078.1"/>
    <property type="molecule type" value="Genomic_DNA"/>
</dbReference>
<dbReference type="SUPFAM" id="SSF55874">
    <property type="entry name" value="ATPase domain of HSP90 chaperone/DNA topoisomerase II/histidine kinase"/>
    <property type="match status" value="1"/>
</dbReference>
<sequence>MPTTDTASSGFLKAVRWPAIAFSAVFGLTPHILLLNHTASQRLTMIIVMHAAIVPTLTAFFLRALERRARTLEAANVELRRTAEDLARKNRQHDALSSAVRLLAAGPSVSAVVKPLADLSREALRANRLRLSWAAPDTAPVEVVVEKPGAGKTGSGSERVFPVREGSADLGEIAVSTEDWDSYDETTLSILISELRLRWRLRHVEANALSALDAVDEGLPGVEGPRQTHRLLEVMCDAAQADGASLYLRRAGKWELRADYGETHPVRSEEFQGPVGLWALDDGATVCIKGTQDGVLVLQRSDAGKIDTAALDPPLVQMIAGHSATLTRVVDGYQQILWSERRRVARELHDDVCQSIASVHMQLGHLESLITEGRSSAAERCHQLREAALDAYEATRLAVDGFRQKPDPNETAAAFLERFAKTTCERYGVTLEFRAGEVALDPEATWQLGRVLQEAVGNAARHGRARTIDVSLETVGGRRVLKILDDGTFRDPALKDTGANAHHGLKIMAERVEDLHGQFSISHGKAGTEVRVDLPAL</sequence>
<comment type="subcellular location">
    <subcellularLocation>
        <location evidence="1">Cell membrane</location>
        <topology evidence="1">Multi-pass membrane protein</topology>
    </subcellularLocation>
</comment>
<dbReference type="InterPro" id="IPR003594">
    <property type="entry name" value="HATPase_dom"/>
</dbReference>
<evidence type="ECO:0000256" key="10">
    <source>
        <dbReference type="SAM" id="Phobius"/>
    </source>
</evidence>
<keyword evidence="4 10" id="KW-0812">Transmembrane</keyword>
<dbReference type="PANTHER" id="PTHR24421:SF37">
    <property type="entry name" value="SENSOR HISTIDINE KINASE NARS"/>
    <property type="match status" value="1"/>
</dbReference>
<dbReference type="Gene3D" id="3.30.565.10">
    <property type="entry name" value="Histidine kinase-like ATPase, C-terminal domain"/>
    <property type="match status" value="1"/>
</dbReference>
<keyword evidence="2" id="KW-1003">Cell membrane</keyword>
<name>A0ABV7AFD2_9RHOB</name>
<keyword evidence="7" id="KW-0902">Two-component regulatory system</keyword>
<evidence type="ECO:0000256" key="7">
    <source>
        <dbReference type="ARBA" id="ARBA00023012"/>
    </source>
</evidence>
<dbReference type="CDD" id="cd16917">
    <property type="entry name" value="HATPase_UhpB-NarQ-NarX-like"/>
    <property type="match status" value="1"/>
</dbReference>
<evidence type="ECO:0000313" key="13">
    <source>
        <dbReference type="EMBL" id="MFC2968078.1"/>
    </source>
</evidence>
<dbReference type="GO" id="GO:0016301">
    <property type="term" value="F:kinase activity"/>
    <property type="evidence" value="ECO:0007669"/>
    <property type="project" value="UniProtKB-KW"/>
</dbReference>
<feature type="domain" description="Signal transduction histidine kinase subgroup 3 dimerisation and phosphoacceptor" evidence="12">
    <location>
        <begin position="340"/>
        <end position="405"/>
    </location>
</feature>
<comment type="caution">
    <text evidence="13">The sequence shown here is derived from an EMBL/GenBank/DDBJ whole genome shotgun (WGS) entry which is preliminary data.</text>
</comment>
<dbReference type="InterPro" id="IPR036890">
    <property type="entry name" value="HATPase_C_sf"/>
</dbReference>
<evidence type="ECO:0000259" key="11">
    <source>
        <dbReference type="Pfam" id="PF02518"/>
    </source>
</evidence>
<keyword evidence="9" id="KW-0175">Coiled coil</keyword>
<keyword evidence="14" id="KW-1185">Reference proteome</keyword>
<evidence type="ECO:0000256" key="6">
    <source>
        <dbReference type="ARBA" id="ARBA00022989"/>
    </source>
</evidence>
<organism evidence="13 14">
    <name type="scientific">Acidimangrovimonas pyrenivorans</name>
    <dbReference type="NCBI Taxonomy" id="2030798"/>
    <lineage>
        <taxon>Bacteria</taxon>
        <taxon>Pseudomonadati</taxon>
        <taxon>Pseudomonadota</taxon>
        <taxon>Alphaproteobacteria</taxon>
        <taxon>Rhodobacterales</taxon>
        <taxon>Paracoccaceae</taxon>
        <taxon>Acidimangrovimonas</taxon>
    </lineage>
</organism>
<evidence type="ECO:0000256" key="5">
    <source>
        <dbReference type="ARBA" id="ARBA00022777"/>
    </source>
</evidence>
<reference evidence="14" key="1">
    <citation type="journal article" date="2019" name="Int. J. Syst. Evol. Microbiol.">
        <title>The Global Catalogue of Microorganisms (GCM) 10K type strain sequencing project: providing services to taxonomists for standard genome sequencing and annotation.</title>
        <authorList>
            <consortium name="The Broad Institute Genomics Platform"/>
            <consortium name="The Broad Institute Genome Sequencing Center for Infectious Disease"/>
            <person name="Wu L."/>
            <person name="Ma J."/>
        </authorList>
    </citation>
    <scope>NUCLEOTIDE SEQUENCE [LARGE SCALE GENOMIC DNA]</scope>
    <source>
        <strain evidence="14">KCTC 62192</strain>
    </source>
</reference>
<evidence type="ECO:0000256" key="4">
    <source>
        <dbReference type="ARBA" id="ARBA00022692"/>
    </source>
</evidence>
<feature type="transmembrane region" description="Helical" evidence="10">
    <location>
        <begin position="15"/>
        <end position="36"/>
    </location>
</feature>
<feature type="transmembrane region" description="Helical" evidence="10">
    <location>
        <begin position="43"/>
        <end position="62"/>
    </location>
</feature>
<keyword evidence="3" id="KW-0808">Transferase</keyword>
<evidence type="ECO:0000256" key="2">
    <source>
        <dbReference type="ARBA" id="ARBA00022475"/>
    </source>
</evidence>
<keyword evidence="5 13" id="KW-0418">Kinase</keyword>
<gene>
    <name evidence="13" type="ORF">ACFOES_08235</name>
</gene>
<keyword evidence="6 10" id="KW-1133">Transmembrane helix</keyword>
<feature type="domain" description="Histidine kinase/HSP90-like ATPase" evidence="11">
    <location>
        <begin position="447"/>
        <end position="536"/>
    </location>
</feature>
<accession>A0ABV7AFD2</accession>
<dbReference type="RefSeq" id="WP_377832747.1">
    <property type="nucleotide sequence ID" value="NZ_JBHRSK010000004.1"/>
</dbReference>
<dbReference type="Pfam" id="PF02518">
    <property type="entry name" value="HATPase_c"/>
    <property type="match status" value="1"/>
</dbReference>
<evidence type="ECO:0000256" key="3">
    <source>
        <dbReference type="ARBA" id="ARBA00022679"/>
    </source>
</evidence>
<evidence type="ECO:0000313" key="14">
    <source>
        <dbReference type="Proteomes" id="UP001595443"/>
    </source>
</evidence>